<evidence type="ECO:0000313" key="1">
    <source>
        <dbReference type="EMBL" id="GME97504.1"/>
    </source>
</evidence>
<gene>
    <name evidence="1" type="ORF">Amon02_001025500</name>
</gene>
<comment type="caution">
    <text evidence="1">The sequence shown here is derived from an EMBL/GenBank/DDBJ whole genome shotgun (WGS) entry which is preliminary data.</text>
</comment>
<dbReference type="EMBL" id="BSXS01010140">
    <property type="protein sequence ID" value="GME97504.1"/>
    <property type="molecule type" value="Genomic_DNA"/>
</dbReference>
<reference evidence="1" key="1">
    <citation type="submission" date="2023-04" db="EMBL/GenBank/DDBJ databases">
        <title>Ambrosiozyma monospora NBRC 10751.</title>
        <authorList>
            <person name="Ichikawa N."/>
            <person name="Sato H."/>
            <person name="Tonouchi N."/>
        </authorList>
    </citation>
    <scope>NUCLEOTIDE SEQUENCE</scope>
    <source>
        <strain evidence="1">NBRC 10751</strain>
    </source>
</reference>
<evidence type="ECO:0000313" key="2">
    <source>
        <dbReference type="Proteomes" id="UP001165064"/>
    </source>
</evidence>
<organism evidence="1 2">
    <name type="scientific">Ambrosiozyma monospora</name>
    <name type="common">Yeast</name>
    <name type="synonym">Endomycopsis monosporus</name>
    <dbReference type="NCBI Taxonomy" id="43982"/>
    <lineage>
        <taxon>Eukaryota</taxon>
        <taxon>Fungi</taxon>
        <taxon>Dikarya</taxon>
        <taxon>Ascomycota</taxon>
        <taxon>Saccharomycotina</taxon>
        <taxon>Pichiomycetes</taxon>
        <taxon>Pichiales</taxon>
        <taxon>Pichiaceae</taxon>
        <taxon>Ambrosiozyma</taxon>
    </lineage>
</organism>
<sequence length="389" mass="44088">MEYSNAQIFPQKSTKFEPDCPSHVFVSFKSLNGLTDVLPEGYFGMTAYVYLRTSKRILTECFSVSLDSDHFLLPNTMTAGLFENIPSNEIENGRIYLVVVISETLNIEPQSHQPELQTINKGICAGAVDISKIFSKKRDLPDKKLHHFNIKLYASFMSNEKDKMHVYSGMDSKMAMAMAMENNGWGELVERIINGVDKGIGINPRVHSIEMSVRRISKKLVNNGLIQKKLGSNFVKTVSFDTESPNYERIYLKVIKVQIPSIQQQNNQNQSKFITVQLKSNSLYFSRSSNETPSDCWKFTSVSNGEHIDETVVVEGLNMKPNAEDQYLYFDVFAGDELIGDARLPLIEGDRVLDNGLYSKRTKVLDVDCIKFFKCIGSIELNLEYVEFG</sequence>
<proteinExistence type="predicted"/>
<accession>A0ACB5TXK9</accession>
<name>A0ACB5TXK9_AMBMO</name>
<dbReference type="Proteomes" id="UP001165064">
    <property type="component" value="Unassembled WGS sequence"/>
</dbReference>
<protein>
    <submittedName>
        <fullName evidence="1">Unnamed protein product</fullName>
    </submittedName>
</protein>
<keyword evidence="2" id="KW-1185">Reference proteome</keyword>